<dbReference type="Proteomes" id="UP000265618">
    <property type="component" value="Unassembled WGS sequence"/>
</dbReference>
<evidence type="ECO:0000313" key="2">
    <source>
        <dbReference type="Proteomes" id="UP000265618"/>
    </source>
</evidence>
<feature type="non-terminal residue" evidence="1">
    <location>
        <position position="97"/>
    </location>
</feature>
<reference evidence="1 2" key="1">
    <citation type="journal article" date="2018" name="PLoS ONE">
        <title>The draft genome of Kipferlia bialata reveals reductive genome evolution in fornicate parasites.</title>
        <authorList>
            <person name="Tanifuji G."/>
            <person name="Takabayashi S."/>
            <person name="Kume K."/>
            <person name="Takagi M."/>
            <person name="Nakayama T."/>
            <person name="Kamikawa R."/>
            <person name="Inagaki Y."/>
            <person name="Hashimoto T."/>
        </authorList>
    </citation>
    <scope>NUCLEOTIDE SEQUENCE [LARGE SCALE GENOMIC DNA]</scope>
    <source>
        <strain evidence="1">NY0173</strain>
    </source>
</reference>
<gene>
    <name evidence="1" type="ORF">KIPB_015660</name>
</gene>
<protein>
    <submittedName>
        <fullName evidence="1">Uncharacterized protein</fullName>
    </submittedName>
</protein>
<comment type="caution">
    <text evidence="1">The sequence shown here is derived from an EMBL/GenBank/DDBJ whole genome shotgun (WGS) entry which is preliminary data.</text>
</comment>
<name>A0A9K3DDR8_9EUKA</name>
<dbReference type="EMBL" id="BDIP01008948">
    <property type="protein sequence ID" value="GIQ92089.1"/>
    <property type="molecule type" value="Genomic_DNA"/>
</dbReference>
<dbReference type="AlphaFoldDB" id="A0A9K3DDR8"/>
<feature type="non-terminal residue" evidence="1">
    <location>
        <position position="1"/>
    </location>
</feature>
<keyword evidence="2" id="KW-1185">Reference proteome</keyword>
<accession>A0A9K3DDR8</accession>
<proteinExistence type="predicted"/>
<evidence type="ECO:0000313" key="1">
    <source>
        <dbReference type="EMBL" id="GIQ92089.1"/>
    </source>
</evidence>
<organism evidence="1 2">
    <name type="scientific">Kipferlia bialata</name>
    <dbReference type="NCBI Taxonomy" id="797122"/>
    <lineage>
        <taxon>Eukaryota</taxon>
        <taxon>Metamonada</taxon>
        <taxon>Carpediemonas-like organisms</taxon>
        <taxon>Kipferlia</taxon>
    </lineage>
</organism>
<sequence length="97" mass="11005">VTSLIDSWEDIKTRMLASIDSPEQFEEIRTFTESVAEREVALQKTQANIDQHTQILTTFGSSLSDDVFELSVKARGMPKQVMGRIAEAQYPLHIDTY</sequence>